<dbReference type="EMBL" id="SNRW01029269">
    <property type="protein sequence ID" value="KAA6358848.1"/>
    <property type="molecule type" value="Genomic_DNA"/>
</dbReference>
<organism evidence="2 3">
    <name type="scientific">Streblomastix strix</name>
    <dbReference type="NCBI Taxonomy" id="222440"/>
    <lineage>
        <taxon>Eukaryota</taxon>
        <taxon>Metamonada</taxon>
        <taxon>Preaxostyla</taxon>
        <taxon>Oxymonadida</taxon>
        <taxon>Streblomastigidae</taxon>
        <taxon>Streblomastix</taxon>
    </lineage>
</organism>
<sequence length="102" mass="11770">MALVLKVEFGYLRSVSLGVSVVIGRAQRVLEGGALQRAIQELDRLHQILRELKNQVSAAERERSKTQEQYLRLQEQLDHKEHRLATGRAAFQQLEKHAQELR</sequence>
<proteinExistence type="predicted"/>
<feature type="coiled-coil region" evidence="1">
    <location>
        <begin position="35"/>
        <end position="83"/>
    </location>
</feature>
<protein>
    <submittedName>
        <fullName evidence="2">Uncharacterized protein</fullName>
    </submittedName>
</protein>
<reference evidence="2 3" key="1">
    <citation type="submission" date="2019-03" db="EMBL/GenBank/DDBJ databases">
        <title>Single cell metagenomics reveals metabolic interactions within the superorganism composed of flagellate Streblomastix strix and complex community of Bacteroidetes bacteria on its surface.</title>
        <authorList>
            <person name="Treitli S.C."/>
            <person name="Kolisko M."/>
            <person name="Husnik F."/>
            <person name="Keeling P."/>
            <person name="Hampl V."/>
        </authorList>
    </citation>
    <scope>NUCLEOTIDE SEQUENCE [LARGE SCALE GENOMIC DNA]</scope>
    <source>
        <strain evidence="2">ST1C</strain>
    </source>
</reference>
<keyword evidence="1" id="KW-0175">Coiled coil</keyword>
<comment type="caution">
    <text evidence="2">The sequence shown here is derived from an EMBL/GenBank/DDBJ whole genome shotgun (WGS) entry which is preliminary data.</text>
</comment>
<feature type="non-terminal residue" evidence="2">
    <location>
        <position position="102"/>
    </location>
</feature>
<dbReference type="Proteomes" id="UP000324800">
    <property type="component" value="Unassembled WGS sequence"/>
</dbReference>
<evidence type="ECO:0000256" key="1">
    <source>
        <dbReference type="SAM" id="Coils"/>
    </source>
</evidence>
<gene>
    <name evidence="2" type="ORF">EZS28_045625</name>
</gene>
<dbReference type="AlphaFoldDB" id="A0A5J4TKP1"/>
<name>A0A5J4TKP1_9EUKA</name>
<evidence type="ECO:0000313" key="3">
    <source>
        <dbReference type="Proteomes" id="UP000324800"/>
    </source>
</evidence>
<evidence type="ECO:0000313" key="2">
    <source>
        <dbReference type="EMBL" id="KAA6358848.1"/>
    </source>
</evidence>
<accession>A0A5J4TKP1</accession>